<keyword evidence="1" id="KW-1133">Transmembrane helix</keyword>
<sequence>MYYRILRFEIWGVLVQFNLVNKLMYLILIFTFMNFEINHVLATNGEVNEDVSGLPMYIILGAFLVFTILGRYLFLKNKKDNQGKIKSL</sequence>
<name>A0A226BVJ3_9FIRM</name>
<feature type="transmembrane region" description="Helical" evidence="1">
    <location>
        <begin position="54"/>
        <end position="74"/>
    </location>
</feature>
<organism evidence="2 3">
    <name type="scientific">Natranaerobius trueperi</name>
    <dbReference type="NCBI Taxonomy" id="759412"/>
    <lineage>
        <taxon>Bacteria</taxon>
        <taxon>Bacillati</taxon>
        <taxon>Bacillota</taxon>
        <taxon>Clostridia</taxon>
        <taxon>Natranaerobiales</taxon>
        <taxon>Natranaerobiaceae</taxon>
        <taxon>Natranaerobius</taxon>
    </lineage>
</organism>
<gene>
    <name evidence="2" type="ORF">CDO51_10875</name>
</gene>
<proteinExistence type="predicted"/>
<keyword evidence="1" id="KW-0472">Membrane</keyword>
<feature type="transmembrane region" description="Helical" evidence="1">
    <location>
        <begin position="12"/>
        <end position="34"/>
    </location>
</feature>
<reference evidence="2 3" key="1">
    <citation type="submission" date="2017-06" db="EMBL/GenBank/DDBJ databases">
        <title>Draft Genome Sequence of Natranaerobius trueperi halophilic, alkalithermophilic bacteria from soda lakes.</title>
        <authorList>
            <person name="Zhao B."/>
        </authorList>
    </citation>
    <scope>NUCLEOTIDE SEQUENCE [LARGE SCALE GENOMIC DNA]</scope>
    <source>
        <strain evidence="2 3">DSM 18760</strain>
    </source>
</reference>
<dbReference type="AlphaFoldDB" id="A0A226BVJ3"/>
<evidence type="ECO:0000256" key="1">
    <source>
        <dbReference type="SAM" id="Phobius"/>
    </source>
</evidence>
<dbReference type="Proteomes" id="UP000214588">
    <property type="component" value="Unassembled WGS sequence"/>
</dbReference>
<comment type="caution">
    <text evidence="2">The sequence shown here is derived from an EMBL/GenBank/DDBJ whole genome shotgun (WGS) entry which is preliminary data.</text>
</comment>
<keyword evidence="3" id="KW-1185">Reference proteome</keyword>
<evidence type="ECO:0000313" key="2">
    <source>
        <dbReference type="EMBL" id="OWZ82995.1"/>
    </source>
</evidence>
<accession>A0A226BVJ3</accession>
<evidence type="ECO:0000313" key="3">
    <source>
        <dbReference type="Proteomes" id="UP000214588"/>
    </source>
</evidence>
<dbReference type="EMBL" id="NIQC01000030">
    <property type="protein sequence ID" value="OWZ82995.1"/>
    <property type="molecule type" value="Genomic_DNA"/>
</dbReference>
<protein>
    <submittedName>
        <fullName evidence="2">Uncharacterized protein</fullName>
    </submittedName>
</protein>
<keyword evidence="1" id="KW-0812">Transmembrane</keyword>